<dbReference type="CDD" id="cd04584">
    <property type="entry name" value="CBS_pair_AcuB_like"/>
    <property type="match status" value="1"/>
</dbReference>
<dbReference type="PANTHER" id="PTHR43080:SF2">
    <property type="entry name" value="CBS DOMAIN-CONTAINING PROTEIN"/>
    <property type="match status" value="1"/>
</dbReference>
<dbReference type="InterPro" id="IPR000644">
    <property type="entry name" value="CBS_dom"/>
</dbReference>
<comment type="caution">
    <text evidence="3">The sequence shown here is derived from an EMBL/GenBank/DDBJ whole genome shotgun (WGS) entry which is preliminary data.</text>
</comment>
<evidence type="ECO:0000256" key="1">
    <source>
        <dbReference type="ARBA" id="ARBA00023122"/>
    </source>
</evidence>
<dbReference type="Gene3D" id="3.10.580.10">
    <property type="entry name" value="CBS-domain"/>
    <property type="match status" value="1"/>
</dbReference>
<dbReference type="InterPro" id="IPR046342">
    <property type="entry name" value="CBS_dom_sf"/>
</dbReference>
<protein>
    <recommendedName>
        <fullName evidence="2">CBS domain-containing protein</fullName>
    </recommendedName>
</protein>
<feature type="domain" description="CBS" evidence="2">
    <location>
        <begin position="1"/>
        <end position="59"/>
    </location>
</feature>
<reference evidence="3" key="1">
    <citation type="journal article" date="2014" name="Front. Microbiol.">
        <title>High frequency of phylogenetically diverse reductive dehalogenase-homologous genes in deep subseafloor sedimentary metagenomes.</title>
        <authorList>
            <person name="Kawai M."/>
            <person name="Futagami T."/>
            <person name="Toyoda A."/>
            <person name="Takaki Y."/>
            <person name="Nishi S."/>
            <person name="Hori S."/>
            <person name="Arai W."/>
            <person name="Tsubouchi T."/>
            <person name="Morono Y."/>
            <person name="Uchiyama I."/>
            <person name="Ito T."/>
            <person name="Fujiyama A."/>
            <person name="Inagaki F."/>
            <person name="Takami H."/>
        </authorList>
    </citation>
    <scope>NUCLEOTIDE SEQUENCE</scope>
    <source>
        <strain evidence="3">Expedition CK06-06</strain>
    </source>
</reference>
<dbReference type="PROSITE" id="PS51371">
    <property type="entry name" value="CBS"/>
    <property type="match status" value="2"/>
</dbReference>
<organism evidence="3">
    <name type="scientific">marine sediment metagenome</name>
    <dbReference type="NCBI Taxonomy" id="412755"/>
    <lineage>
        <taxon>unclassified sequences</taxon>
        <taxon>metagenomes</taxon>
        <taxon>ecological metagenomes</taxon>
    </lineage>
</organism>
<accession>X0V4Y7</accession>
<dbReference type="Pfam" id="PF00571">
    <property type="entry name" value="CBS"/>
    <property type="match status" value="2"/>
</dbReference>
<name>X0V4Y7_9ZZZZ</name>
<keyword evidence="1" id="KW-0129">CBS domain</keyword>
<evidence type="ECO:0000259" key="2">
    <source>
        <dbReference type="PROSITE" id="PS51371"/>
    </source>
</evidence>
<gene>
    <name evidence="3" type="ORF">S01H1_46253</name>
</gene>
<proteinExistence type="predicted"/>
<dbReference type="SMART" id="SM00116">
    <property type="entry name" value="CBS"/>
    <property type="match status" value="2"/>
</dbReference>
<dbReference type="EMBL" id="BARS01029608">
    <property type="protein sequence ID" value="GAG06442.1"/>
    <property type="molecule type" value="Genomic_DNA"/>
</dbReference>
<dbReference type="SUPFAM" id="SSF54631">
    <property type="entry name" value="CBS-domain pair"/>
    <property type="match status" value="1"/>
</dbReference>
<dbReference type="InterPro" id="IPR051257">
    <property type="entry name" value="Diverse_CBS-Domain"/>
</dbReference>
<dbReference type="AlphaFoldDB" id="X0V4Y7"/>
<feature type="domain" description="CBS" evidence="2">
    <location>
        <begin position="87"/>
        <end position="145"/>
    </location>
</feature>
<evidence type="ECO:0000313" key="3">
    <source>
        <dbReference type="EMBL" id="GAG06442.1"/>
    </source>
</evidence>
<sequence length="152" mass="17152">MTEQVICLEPQDNLARAMEVMRDEQIRHVPIMDKQEKFVGLVSDRDILRNLPFAGRRPLLIPKSFREHLFATSSGPTSLHLHLEKVMARKVLHILPGCSVCEAADILYTKKISCLPVVDEQEKLRGIVTVTDLMRTLLTAYESAEEAALITS</sequence>
<dbReference type="PANTHER" id="PTHR43080">
    <property type="entry name" value="CBS DOMAIN-CONTAINING PROTEIN CBSX3, MITOCHONDRIAL"/>
    <property type="match status" value="1"/>
</dbReference>